<dbReference type="PATRIC" id="fig|284581.3.peg.2879"/>
<dbReference type="InterPro" id="IPR016181">
    <property type="entry name" value="Acyl_CoA_acyltransferase"/>
</dbReference>
<dbReference type="RefSeq" id="WP_053402616.1">
    <property type="nucleotide sequence ID" value="NZ_LILC01000023.1"/>
</dbReference>
<proteinExistence type="predicted"/>
<dbReference type="STRING" id="284581.AMD01_16875"/>
<accession>A0A0M0KW05</accession>
<feature type="domain" description="N-acetyltransferase" evidence="1">
    <location>
        <begin position="2"/>
        <end position="150"/>
    </location>
</feature>
<keyword evidence="3" id="KW-1185">Reference proteome</keyword>
<protein>
    <recommendedName>
        <fullName evidence="1">N-acetyltransferase domain-containing protein</fullName>
    </recommendedName>
</protein>
<reference evidence="3" key="1">
    <citation type="submission" date="2015-08" db="EMBL/GenBank/DDBJ databases">
        <title>Fjat-14210 dsm16467.</title>
        <authorList>
            <person name="Liu B."/>
            <person name="Wang J."/>
            <person name="Zhu Y."/>
            <person name="Liu G."/>
            <person name="Chen Q."/>
            <person name="Chen Z."/>
            <person name="Lan J."/>
            <person name="Che J."/>
            <person name="Ge C."/>
            <person name="Shi H."/>
            <person name="Pan Z."/>
            <person name="Liu X."/>
        </authorList>
    </citation>
    <scope>NUCLEOTIDE SEQUENCE [LARGE SCALE GENOMIC DNA]</scope>
    <source>
        <strain evidence="3">DSM 16467</strain>
    </source>
</reference>
<evidence type="ECO:0000313" key="2">
    <source>
        <dbReference type="EMBL" id="KOO42817.1"/>
    </source>
</evidence>
<dbReference type="PROSITE" id="PS51186">
    <property type="entry name" value="GNAT"/>
    <property type="match status" value="1"/>
</dbReference>
<dbReference type="SUPFAM" id="SSF55729">
    <property type="entry name" value="Acyl-CoA N-acyltransferases (Nat)"/>
    <property type="match status" value="1"/>
</dbReference>
<name>A0A0M0KW05_9BACI</name>
<evidence type="ECO:0000313" key="3">
    <source>
        <dbReference type="Proteomes" id="UP000037558"/>
    </source>
</evidence>
<dbReference type="CDD" id="cd04301">
    <property type="entry name" value="NAT_SF"/>
    <property type="match status" value="1"/>
</dbReference>
<dbReference type="Pfam" id="PF00583">
    <property type="entry name" value="Acetyltransf_1"/>
    <property type="match status" value="1"/>
</dbReference>
<gene>
    <name evidence="2" type="ORF">AMD01_16875</name>
</gene>
<dbReference type="Gene3D" id="3.40.630.30">
    <property type="match status" value="1"/>
</dbReference>
<dbReference type="EMBL" id="LILC01000023">
    <property type="protein sequence ID" value="KOO42817.1"/>
    <property type="molecule type" value="Genomic_DNA"/>
</dbReference>
<sequence>MFTMKRLADCTITEAVQAWNEGFEGYYFDMKMTPDSFLKRLGTYGLSATHSVVAFDGDQPIGLVVNGIRTAKGIKLAYNGGTGVKMSYRNDGVGQLLMDEVLAIYQRENVQLATLEAIKENERAISLYKKKGYEIVDYVDHYQAMNFTPIIVADSPYTYTNAYKWEITSLDFYNERAPWQTQCDHIPDAQYVLAKDERGEVVGYAVYRSAVDPHKKKLITTLMQCEVNEGNGQRTCYDGLLTQVFHPSKEMIRLAACIQQSNETLAKALADWGFERTVEQVYMTKAISS</sequence>
<dbReference type="GO" id="GO:0016747">
    <property type="term" value="F:acyltransferase activity, transferring groups other than amino-acyl groups"/>
    <property type="evidence" value="ECO:0007669"/>
    <property type="project" value="InterPro"/>
</dbReference>
<comment type="caution">
    <text evidence="2">The sequence shown here is derived from an EMBL/GenBank/DDBJ whole genome shotgun (WGS) entry which is preliminary data.</text>
</comment>
<dbReference type="AlphaFoldDB" id="A0A0M0KW05"/>
<evidence type="ECO:0000259" key="1">
    <source>
        <dbReference type="PROSITE" id="PS51186"/>
    </source>
</evidence>
<dbReference type="InterPro" id="IPR000182">
    <property type="entry name" value="GNAT_dom"/>
</dbReference>
<dbReference type="Proteomes" id="UP000037558">
    <property type="component" value="Unassembled WGS sequence"/>
</dbReference>
<organism evidence="2 3">
    <name type="scientific">Priestia koreensis</name>
    <dbReference type="NCBI Taxonomy" id="284581"/>
    <lineage>
        <taxon>Bacteria</taxon>
        <taxon>Bacillati</taxon>
        <taxon>Bacillota</taxon>
        <taxon>Bacilli</taxon>
        <taxon>Bacillales</taxon>
        <taxon>Bacillaceae</taxon>
        <taxon>Priestia</taxon>
    </lineage>
</organism>